<dbReference type="AlphaFoldDB" id="A0AAU6T1L5"/>
<proteinExistence type="predicted"/>
<dbReference type="EMBL" id="CP095341">
    <property type="protein sequence ID" value="XAG26155.1"/>
    <property type="molecule type" value="Genomic_DNA"/>
</dbReference>
<accession>A0AAU6T1L5</accession>
<reference evidence="1" key="1">
    <citation type="submission" date="2022-03" db="EMBL/GenBank/DDBJ databases">
        <title>Sea Food Isolates.</title>
        <authorList>
            <person name="Li c."/>
        </authorList>
    </citation>
    <scope>NUCLEOTIDE SEQUENCE</scope>
    <source>
        <strain evidence="1">19CA03SA04</strain>
    </source>
</reference>
<gene>
    <name evidence="1" type="ORF">MRM62_16355</name>
</gene>
<evidence type="ECO:0000313" key="1">
    <source>
        <dbReference type="EMBL" id="XAG26155.1"/>
    </source>
</evidence>
<protein>
    <submittedName>
        <fullName evidence="1">Porin family protein</fullName>
    </submittedName>
</protein>
<sequence>MRTLFTNWQFRGHCIMKKLSFIPIISIIATLSFSANANSFGDYSYLGLGLQFSEQKSDSLSSFLGSDYTGKGSRSLFGVNVTGSYSPDNINGYGKVEYEMGTSGNTDVSSTFLGLGAYNNFHSASVFYTLGAARYTVARERHTEGAGSDKFAEYGPAADIGIAIPISSFWSLTPRYRISYLDSDVMNDYKLTSQFMFGPTFSVELSVGYNTYRDAEQFNSQTALKFAF</sequence>
<name>A0AAU6T1L5_UNCXX</name>
<organism evidence="1">
    <name type="scientific">bacterium 19CA03SA04</name>
    <dbReference type="NCBI Taxonomy" id="2920698"/>
    <lineage>
        <taxon>Bacteria</taxon>
    </lineage>
</organism>